<dbReference type="SFLD" id="SFLDG01144">
    <property type="entry name" value="C2.B.4:_PGP_Like"/>
    <property type="match status" value="1"/>
</dbReference>
<dbReference type="SUPFAM" id="SSF56784">
    <property type="entry name" value="HAD-like"/>
    <property type="match status" value="1"/>
</dbReference>
<dbReference type="STRING" id="1642647.PSM36_1191"/>
<evidence type="ECO:0000313" key="1">
    <source>
        <dbReference type="EMBL" id="SCD20015.1"/>
    </source>
</evidence>
<dbReference type="PROSITE" id="PS01228">
    <property type="entry name" value="COF_1"/>
    <property type="match status" value="1"/>
</dbReference>
<dbReference type="Gene3D" id="3.40.50.1000">
    <property type="entry name" value="HAD superfamily/HAD-like"/>
    <property type="match status" value="1"/>
</dbReference>
<dbReference type="EMBL" id="LT605205">
    <property type="protein sequence ID" value="SCD20015.1"/>
    <property type="molecule type" value="Genomic_DNA"/>
</dbReference>
<proteinExistence type="predicted"/>
<dbReference type="NCBIfam" id="TIGR00099">
    <property type="entry name" value="Cof-subfamily"/>
    <property type="match status" value="1"/>
</dbReference>
<name>A0A1R3T7V7_9BACT</name>
<dbReference type="PANTHER" id="PTHR10000">
    <property type="entry name" value="PHOSPHOSERINE PHOSPHATASE"/>
    <property type="match status" value="1"/>
</dbReference>
<reference evidence="1 2" key="1">
    <citation type="submission" date="2016-08" db="EMBL/GenBank/DDBJ databases">
        <authorList>
            <person name="Seilhamer J.J."/>
        </authorList>
    </citation>
    <scope>NUCLEOTIDE SEQUENCE [LARGE SCALE GENOMIC DNA]</scope>
    <source>
        <strain evidence="1">M3/6</strain>
    </source>
</reference>
<dbReference type="InterPro" id="IPR006379">
    <property type="entry name" value="HAD-SF_hydro_IIB"/>
</dbReference>
<dbReference type="NCBIfam" id="TIGR01484">
    <property type="entry name" value="HAD-SF-IIB"/>
    <property type="match status" value="1"/>
</dbReference>
<gene>
    <name evidence="1" type="ORF">PSM36_1191</name>
</gene>
<dbReference type="Pfam" id="PF08282">
    <property type="entry name" value="Hydrolase_3"/>
    <property type="match status" value="1"/>
</dbReference>
<dbReference type="AlphaFoldDB" id="A0A1R3T7V7"/>
<dbReference type="GO" id="GO:0000287">
    <property type="term" value="F:magnesium ion binding"/>
    <property type="evidence" value="ECO:0007669"/>
    <property type="project" value="TreeGrafter"/>
</dbReference>
<dbReference type="InterPro" id="IPR036412">
    <property type="entry name" value="HAD-like_sf"/>
</dbReference>
<dbReference type="Proteomes" id="UP000187464">
    <property type="component" value="Chromosome I"/>
</dbReference>
<dbReference type="InterPro" id="IPR000150">
    <property type="entry name" value="Cof"/>
</dbReference>
<dbReference type="SFLD" id="SFLDG01140">
    <property type="entry name" value="C2.B:_Phosphomannomutase_and_P"/>
    <property type="match status" value="1"/>
</dbReference>
<dbReference type="SFLD" id="SFLDS00003">
    <property type="entry name" value="Haloacid_Dehalogenase"/>
    <property type="match status" value="1"/>
</dbReference>
<keyword evidence="2" id="KW-1185">Reference proteome</keyword>
<accession>A0A1R3T7V7</accession>
<dbReference type="KEGG" id="psac:PSM36_1191"/>
<protein>
    <submittedName>
        <fullName evidence="1">Hydroxymethylpyrimidine pyrophosphatase</fullName>
    </submittedName>
</protein>
<dbReference type="PROSITE" id="PS01229">
    <property type="entry name" value="COF_2"/>
    <property type="match status" value="1"/>
</dbReference>
<dbReference type="Gene3D" id="3.30.1240.10">
    <property type="match status" value="1"/>
</dbReference>
<sequence length="297" mass="33892">MSKVNSTCSCPKFIITLIFTPIICHKFCTFVQKLGYKHFMVKAIFFDIDGTLVSFKTHRIPDSARKSIEMIRNKGIKVFIATGRHSSVINNLDDMEFDGYITMNGCYCLQGNDNVIFKKSIDQADVNSFIDYIQQKRELPCLFVEEHRLSFNYIDEDVKFLMSLLKQEMPQINDLDYYRDKELFQLTAFFKDSQEEEVMSLLPNCSAMRWYPTFADVIAKGVDKGVGIDQFCNYYGFSLEETMAFGDGGNDIEMLRHAGIGVAMGNAKEEIKQAADYVTDTVDDDGVLKALQHFGLV</sequence>
<dbReference type="GO" id="GO:0005829">
    <property type="term" value="C:cytosol"/>
    <property type="evidence" value="ECO:0007669"/>
    <property type="project" value="TreeGrafter"/>
</dbReference>
<dbReference type="GO" id="GO:0016791">
    <property type="term" value="F:phosphatase activity"/>
    <property type="evidence" value="ECO:0007669"/>
    <property type="project" value="TreeGrafter"/>
</dbReference>
<dbReference type="PANTHER" id="PTHR10000:SF25">
    <property type="entry name" value="PHOSPHATASE YKRA-RELATED"/>
    <property type="match status" value="1"/>
</dbReference>
<organism evidence="1 2">
    <name type="scientific">Proteiniphilum saccharofermentans</name>
    <dbReference type="NCBI Taxonomy" id="1642647"/>
    <lineage>
        <taxon>Bacteria</taxon>
        <taxon>Pseudomonadati</taxon>
        <taxon>Bacteroidota</taxon>
        <taxon>Bacteroidia</taxon>
        <taxon>Bacteroidales</taxon>
        <taxon>Dysgonomonadaceae</taxon>
        <taxon>Proteiniphilum</taxon>
    </lineage>
</organism>
<dbReference type="InterPro" id="IPR023214">
    <property type="entry name" value="HAD_sf"/>
</dbReference>
<evidence type="ECO:0000313" key="2">
    <source>
        <dbReference type="Proteomes" id="UP000187464"/>
    </source>
</evidence>